<gene>
    <name evidence="7" type="ORF">RRF57_012795</name>
</gene>
<evidence type="ECO:0000313" key="7">
    <source>
        <dbReference type="EMBL" id="KAK5637083.1"/>
    </source>
</evidence>
<dbReference type="GO" id="GO:0016020">
    <property type="term" value="C:membrane"/>
    <property type="evidence" value="ECO:0007669"/>
    <property type="project" value="UniProtKB-SubCell"/>
</dbReference>
<keyword evidence="4 6" id="KW-0472">Membrane</keyword>
<accession>A0AAN7V002</accession>
<organism evidence="7 8">
    <name type="scientific">Xylaria bambusicola</name>
    <dbReference type="NCBI Taxonomy" id="326684"/>
    <lineage>
        <taxon>Eukaryota</taxon>
        <taxon>Fungi</taxon>
        <taxon>Dikarya</taxon>
        <taxon>Ascomycota</taxon>
        <taxon>Pezizomycotina</taxon>
        <taxon>Sordariomycetes</taxon>
        <taxon>Xylariomycetidae</taxon>
        <taxon>Xylariales</taxon>
        <taxon>Xylariaceae</taxon>
        <taxon>Xylaria</taxon>
    </lineage>
</organism>
<evidence type="ECO:0000256" key="5">
    <source>
        <dbReference type="SAM" id="MobiDB-lite"/>
    </source>
</evidence>
<comment type="caution">
    <text evidence="7">The sequence shown here is derived from an EMBL/GenBank/DDBJ whole genome shotgun (WGS) entry which is preliminary data.</text>
</comment>
<protein>
    <recommendedName>
        <fullName evidence="9">Mid2 domain-containing protein</fullName>
    </recommendedName>
</protein>
<evidence type="ECO:0000313" key="8">
    <source>
        <dbReference type="Proteomes" id="UP001305414"/>
    </source>
</evidence>
<proteinExistence type="predicted"/>
<sequence length="183" mass="19029">MFFLWLTSNSPNDDGDDPESVTSHYFNITDTADAQDSASTSSQPSQTALSTHLSTTSSPSTTTITGTSDATGVISETPTTSPMPSGLSTGAQAGIGVGVGLVGLAIIVASFLLARRSRRKHSYQAPNQTEIETRGDFPGGEKPSSQHAPSGPHEMQSSPIVPRFASPGGHGWSPPVELSTTRE</sequence>
<dbReference type="AlphaFoldDB" id="A0AAN7V002"/>
<feature type="transmembrane region" description="Helical" evidence="6">
    <location>
        <begin position="93"/>
        <end position="114"/>
    </location>
</feature>
<feature type="compositionally biased region" description="Polar residues" evidence="5">
    <location>
        <begin position="74"/>
        <end position="87"/>
    </location>
</feature>
<comment type="subcellular location">
    <subcellularLocation>
        <location evidence="1">Membrane</location>
        <topology evidence="1">Single-pass membrane protein</topology>
    </subcellularLocation>
</comment>
<dbReference type="PANTHER" id="PTHR15549">
    <property type="entry name" value="PAIRED IMMUNOGLOBULIN-LIKE TYPE 2 RECEPTOR"/>
    <property type="match status" value="1"/>
</dbReference>
<reference evidence="7 8" key="1">
    <citation type="submission" date="2023-10" db="EMBL/GenBank/DDBJ databases">
        <title>Draft genome sequence of Xylaria bambusicola isolate GMP-LS, the root and basal stem rot pathogen of sugarcane in Indonesia.</title>
        <authorList>
            <person name="Selvaraj P."/>
            <person name="Muralishankar V."/>
            <person name="Muruganantham S."/>
            <person name="Sp S."/>
            <person name="Haryani S."/>
            <person name="Lau K.J.X."/>
            <person name="Naqvi N.I."/>
        </authorList>
    </citation>
    <scope>NUCLEOTIDE SEQUENCE [LARGE SCALE GENOMIC DNA]</scope>
    <source>
        <strain evidence="7">GMP-LS</strain>
    </source>
</reference>
<evidence type="ECO:0000256" key="1">
    <source>
        <dbReference type="ARBA" id="ARBA00004167"/>
    </source>
</evidence>
<dbReference type="EMBL" id="JAWHQM010000090">
    <property type="protein sequence ID" value="KAK5637083.1"/>
    <property type="molecule type" value="Genomic_DNA"/>
</dbReference>
<evidence type="ECO:0000256" key="2">
    <source>
        <dbReference type="ARBA" id="ARBA00022692"/>
    </source>
</evidence>
<evidence type="ECO:0000256" key="3">
    <source>
        <dbReference type="ARBA" id="ARBA00022989"/>
    </source>
</evidence>
<keyword evidence="3 6" id="KW-1133">Transmembrane helix</keyword>
<feature type="compositionally biased region" description="Low complexity" evidence="5">
    <location>
        <begin position="33"/>
        <end position="71"/>
    </location>
</feature>
<evidence type="ECO:0000256" key="6">
    <source>
        <dbReference type="SAM" id="Phobius"/>
    </source>
</evidence>
<dbReference type="InterPro" id="IPR051694">
    <property type="entry name" value="Immunoregulatory_rcpt-like"/>
</dbReference>
<evidence type="ECO:0000256" key="4">
    <source>
        <dbReference type="ARBA" id="ARBA00023136"/>
    </source>
</evidence>
<feature type="region of interest" description="Disordered" evidence="5">
    <location>
        <begin position="33"/>
        <end position="87"/>
    </location>
</feature>
<dbReference type="Proteomes" id="UP001305414">
    <property type="component" value="Unassembled WGS sequence"/>
</dbReference>
<keyword evidence="2 6" id="KW-0812">Transmembrane</keyword>
<name>A0AAN7V002_9PEZI</name>
<dbReference type="GO" id="GO:0071944">
    <property type="term" value="C:cell periphery"/>
    <property type="evidence" value="ECO:0007669"/>
    <property type="project" value="UniProtKB-ARBA"/>
</dbReference>
<keyword evidence="8" id="KW-1185">Reference proteome</keyword>
<evidence type="ECO:0008006" key="9">
    <source>
        <dbReference type="Google" id="ProtNLM"/>
    </source>
</evidence>
<feature type="region of interest" description="Disordered" evidence="5">
    <location>
        <begin position="118"/>
        <end position="183"/>
    </location>
</feature>